<evidence type="ECO:0000256" key="4">
    <source>
        <dbReference type="ARBA" id="ARBA00022723"/>
    </source>
</evidence>
<evidence type="ECO:0000256" key="1">
    <source>
        <dbReference type="ARBA" id="ARBA00001936"/>
    </source>
</evidence>
<dbReference type="GeneID" id="99987572"/>
<dbReference type="GO" id="GO:0004527">
    <property type="term" value="F:exonuclease activity"/>
    <property type="evidence" value="ECO:0007669"/>
    <property type="project" value="UniProtKB-KW"/>
</dbReference>
<sequence length="304" mass="34018">MQKKYWLFTLVFLLATACGGGSDDPNPTPDPDPDPEPVENPYEDCLVEVSDNTIELVTWNIENFPQLGSTVERVEEIIESYDADVIAVQEIKSLDDFADLIEALDGWSGHVEHVSGSSQRLGYLYKESEITVVTAPMNLFEESTEEYDDAFTSVRRPLYMRVEHTSGTVLDLITVHLKCCNGSEDRRRSASELIKAYIDDNLSTDNVVVLGDFNDEIVDQTDNVFQNFIDDADNFKFATMPLAQGPSSEWSYPSWPSQIDQILISNELFDNEIYTTTIKPGGCSVDYSDAVSDHRPVIISLSAN</sequence>
<keyword evidence="13" id="KW-1185">Reference proteome</keyword>
<dbReference type="AlphaFoldDB" id="A0A1I0QYC0"/>
<dbReference type="PROSITE" id="PS51257">
    <property type="entry name" value="PROKAR_LIPOPROTEIN"/>
    <property type="match status" value="1"/>
</dbReference>
<dbReference type="PROSITE" id="PS00726">
    <property type="entry name" value="AP_NUCLEASE_F1_1"/>
    <property type="match status" value="1"/>
</dbReference>
<feature type="chain" id="PRO_5011583139" evidence="10">
    <location>
        <begin position="23"/>
        <end position="304"/>
    </location>
</feature>
<evidence type="ECO:0000259" key="11">
    <source>
        <dbReference type="Pfam" id="PF03372"/>
    </source>
</evidence>
<dbReference type="GO" id="GO:0003677">
    <property type="term" value="F:DNA binding"/>
    <property type="evidence" value="ECO:0007669"/>
    <property type="project" value="InterPro"/>
</dbReference>
<keyword evidence="8" id="KW-0234">DNA repair</keyword>
<keyword evidence="5" id="KW-0227">DNA damage</keyword>
<reference evidence="13" key="1">
    <citation type="submission" date="2016-10" db="EMBL/GenBank/DDBJ databases">
        <authorList>
            <person name="Varghese N."/>
            <person name="Submissions S."/>
        </authorList>
    </citation>
    <scope>NUCLEOTIDE SEQUENCE [LARGE SCALE GENOMIC DNA]</scope>
    <source>
        <strain evidence="13">CGMCC 1.12402</strain>
    </source>
</reference>
<evidence type="ECO:0000256" key="10">
    <source>
        <dbReference type="SAM" id="SignalP"/>
    </source>
</evidence>
<dbReference type="PANTHER" id="PTHR15822">
    <property type="entry name" value="TRAF AND TNF RECEPTOR-ASSOCIATED PROTEIN"/>
    <property type="match status" value="1"/>
</dbReference>
<dbReference type="InterPro" id="IPR051547">
    <property type="entry name" value="TDP2-like"/>
</dbReference>
<name>A0A1I0QYC0_9BACT</name>
<dbReference type="EMBL" id="FOIR01000002">
    <property type="protein sequence ID" value="SEW32609.1"/>
    <property type="molecule type" value="Genomic_DNA"/>
</dbReference>
<keyword evidence="4" id="KW-0479">Metal-binding</keyword>
<keyword evidence="12" id="KW-0269">Exonuclease</keyword>
<keyword evidence="12" id="KW-0255">Endonuclease</keyword>
<evidence type="ECO:0000256" key="6">
    <source>
        <dbReference type="ARBA" id="ARBA00022801"/>
    </source>
</evidence>
<dbReference type="SUPFAM" id="SSF56219">
    <property type="entry name" value="DNase I-like"/>
    <property type="match status" value="1"/>
</dbReference>
<evidence type="ECO:0000256" key="3">
    <source>
        <dbReference type="ARBA" id="ARBA00022722"/>
    </source>
</evidence>
<keyword evidence="6 12" id="KW-0378">Hydrolase</keyword>
<dbReference type="OrthoDB" id="5500612at2"/>
<feature type="domain" description="Endonuclease/exonuclease/phosphatase" evidence="11">
    <location>
        <begin position="57"/>
        <end position="294"/>
    </location>
</feature>
<dbReference type="Gene3D" id="3.60.10.10">
    <property type="entry name" value="Endonuclease/exonuclease/phosphatase"/>
    <property type="match status" value="1"/>
</dbReference>
<comment type="cofactor">
    <cofactor evidence="2">
        <name>Mg(2+)</name>
        <dbReference type="ChEBI" id="CHEBI:18420"/>
    </cofactor>
</comment>
<dbReference type="GO" id="GO:0046872">
    <property type="term" value="F:metal ion binding"/>
    <property type="evidence" value="ECO:0007669"/>
    <property type="project" value="UniProtKB-KW"/>
</dbReference>
<dbReference type="GO" id="GO:0004519">
    <property type="term" value="F:endonuclease activity"/>
    <property type="evidence" value="ECO:0007669"/>
    <property type="project" value="UniProtKB-KW"/>
</dbReference>
<comment type="cofactor">
    <cofactor evidence="1">
        <name>Mn(2+)</name>
        <dbReference type="ChEBI" id="CHEBI:29035"/>
    </cofactor>
</comment>
<evidence type="ECO:0000256" key="5">
    <source>
        <dbReference type="ARBA" id="ARBA00022763"/>
    </source>
</evidence>
<feature type="compositionally biased region" description="Acidic residues" evidence="9">
    <location>
        <begin position="31"/>
        <end position="41"/>
    </location>
</feature>
<evidence type="ECO:0000313" key="13">
    <source>
        <dbReference type="Proteomes" id="UP000199437"/>
    </source>
</evidence>
<proteinExistence type="predicted"/>
<dbReference type="STRING" id="1267423.SAMN05216290_2887"/>
<dbReference type="InterPro" id="IPR020847">
    <property type="entry name" value="AP_endonuclease_F1_BS"/>
</dbReference>
<keyword evidence="7" id="KW-0460">Magnesium</keyword>
<evidence type="ECO:0000256" key="8">
    <source>
        <dbReference type="ARBA" id="ARBA00023204"/>
    </source>
</evidence>
<organism evidence="12 13">
    <name type="scientific">Roseivirga pacifica</name>
    <dbReference type="NCBI Taxonomy" id="1267423"/>
    <lineage>
        <taxon>Bacteria</taxon>
        <taxon>Pseudomonadati</taxon>
        <taxon>Bacteroidota</taxon>
        <taxon>Cytophagia</taxon>
        <taxon>Cytophagales</taxon>
        <taxon>Roseivirgaceae</taxon>
        <taxon>Roseivirga</taxon>
    </lineage>
</organism>
<evidence type="ECO:0000313" key="12">
    <source>
        <dbReference type="EMBL" id="SEW32609.1"/>
    </source>
</evidence>
<gene>
    <name evidence="12" type="ORF">SAMN05216290_2887</name>
</gene>
<keyword evidence="3" id="KW-0540">Nuclease</keyword>
<dbReference type="Pfam" id="PF03372">
    <property type="entry name" value="Exo_endo_phos"/>
    <property type="match status" value="1"/>
</dbReference>
<evidence type="ECO:0000256" key="2">
    <source>
        <dbReference type="ARBA" id="ARBA00001946"/>
    </source>
</evidence>
<evidence type="ECO:0000256" key="9">
    <source>
        <dbReference type="SAM" id="MobiDB-lite"/>
    </source>
</evidence>
<dbReference type="InterPro" id="IPR005135">
    <property type="entry name" value="Endo/exonuclease/phosphatase"/>
</dbReference>
<dbReference type="GO" id="GO:0006281">
    <property type="term" value="P:DNA repair"/>
    <property type="evidence" value="ECO:0007669"/>
    <property type="project" value="UniProtKB-KW"/>
</dbReference>
<dbReference type="Proteomes" id="UP000199437">
    <property type="component" value="Unassembled WGS sequence"/>
</dbReference>
<feature type="region of interest" description="Disordered" evidence="9">
    <location>
        <begin position="21"/>
        <end position="41"/>
    </location>
</feature>
<feature type="signal peptide" evidence="10">
    <location>
        <begin position="1"/>
        <end position="22"/>
    </location>
</feature>
<dbReference type="InterPro" id="IPR036691">
    <property type="entry name" value="Endo/exonu/phosph_ase_sf"/>
</dbReference>
<dbReference type="PANTHER" id="PTHR15822:SF4">
    <property type="entry name" value="TYROSYL-DNA PHOSPHODIESTERASE 2"/>
    <property type="match status" value="1"/>
</dbReference>
<evidence type="ECO:0000256" key="7">
    <source>
        <dbReference type="ARBA" id="ARBA00022842"/>
    </source>
</evidence>
<protein>
    <submittedName>
        <fullName evidence="12">Metal-dependent hydrolase, endonuclease/exonuclease/phosphatase family</fullName>
    </submittedName>
</protein>
<dbReference type="RefSeq" id="WP_090259277.1">
    <property type="nucleotide sequence ID" value="NZ_FOIR01000002.1"/>
</dbReference>
<keyword evidence="10" id="KW-0732">Signal</keyword>
<accession>A0A1I0QYC0</accession>